<dbReference type="InterPro" id="IPR011060">
    <property type="entry name" value="RibuloseP-bd_barrel"/>
</dbReference>
<proteinExistence type="inferred from homology"/>
<comment type="pathway">
    <text evidence="2 8">Amino-acid biosynthesis; L-tryptophan biosynthesis; L-tryptophan from chorismate: step 4/5.</text>
</comment>
<evidence type="ECO:0000313" key="11">
    <source>
        <dbReference type="Proteomes" id="UP001302316"/>
    </source>
</evidence>
<accession>A0AAP6JGG5</accession>
<dbReference type="GO" id="GO:0004425">
    <property type="term" value="F:indole-3-glycerol-phosphate synthase activity"/>
    <property type="evidence" value="ECO:0007669"/>
    <property type="project" value="UniProtKB-UniRule"/>
</dbReference>
<comment type="catalytic activity">
    <reaction evidence="1 8">
        <text>1-(2-carboxyphenylamino)-1-deoxy-D-ribulose 5-phosphate + H(+) = (1S,2R)-1-C-(indol-3-yl)glycerol 3-phosphate + CO2 + H2O</text>
        <dbReference type="Rhea" id="RHEA:23476"/>
        <dbReference type="ChEBI" id="CHEBI:15377"/>
        <dbReference type="ChEBI" id="CHEBI:15378"/>
        <dbReference type="ChEBI" id="CHEBI:16526"/>
        <dbReference type="ChEBI" id="CHEBI:58613"/>
        <dbReference type="ChEBI" id="CHEBI:58866"/>
        <dbReference type="EC" id="4.1.1.48"/>
    </reaction>
</comment>
<dbReference type="NCBIfam" id="NF001377">
    <property type="entry name" value="PRK00278.2-4"/>
    <property type="match status" value="1"/>
</dbReference>
<dbReference type="NCBIfam" id="NF001370">
    <property type="entry name" value="PRK00278.1-2"/>
    <property type="match status" value="1"/>
</dbReference>
<protein>
    <recommendedName>
        <fullName evidence="8">Indole-3-glycerol phosphate synthase</fullName>
        <shortName evidence="8">IGPS</shortName>
        <ecNumber evidence="8">4.1.1.48</ecNumber>
    </recommendedName>
</protein>
<dbReference type="EMBL" id="JAYGII010000039">
    <property type="protein sequence ID" value="MEA5446555.1"/>
    <property type="molecule type" value="Genomic_DNA"/>
</dbReference>
<evidence type="ECO:0000256" key="4">
    <source>
        <dbReference type="ARBA" id="ARBA00022793"/>
    </source>
</evidence>
<evidence type="ECO:0000259" key="9">
    <source>
        <dbReference type="Pfam" id="PF00218"/>
    </source>
</evidence>
<reference evidence="10 11" key="1">
    <citation type="submission" date="2023-12" db="EMBL/GenBank/DDBJ databases">
        <title>Whole-genome sequencing of halo(alkali)philic microorganisms from hypersaline lakes.</title>
        <authorList>
            <person name="Sorokin D.Y."/>
            <person name="Merkel A.Y."/>
            <person name="Messina E."/>
            <person name="Yakimov M."/>
        </authorList>
    </citation>
    <scope>NUCLEOTIDE SEQUENCE [LARGE SCALE GENOMIC DNA]</scope>
    <source>
        <strain evidence="10 11">AB-CW1</strain>
    </source>
</reference>
<sequence>MSRPDILETIIARKQEEIAAGRRRFSLADLEEQARAQSATRGFELAIAERVEAAEPAVIAEIKKASPSKGVLREDFQPAEIAADYQRHGTACLSVLTDRDFFQGQPLYLDQARAACALPVLRKDFIVDPWQVWETRAMGADCLLLIVAALSDAQMEELSAAAREAGLDVLVEVHDEQELERSLPLGWRLMGINNRDLRAFETRLETSLQLSRQMPDDRIVISESGIHGPEDVARLRAADIHAYLVGEAFMRADSPGQALAELIR</sequence>
<feature type="domain" description="Indole-3-glycerol phosphate synthase" evidence="9">
    <location>
        <begin position="7"/>
        <end position="262"/>
    </location>
</feature>
<evidence type="ECO:0000256" key="7">
    <source>
        <dbReference type="ARBA" id="ARBA00023239"/>
    </source>
</evidence>
<dbReference type="InterPro" id="IPR001468">
    <property type="entry name" value="Indole-3-GlycerolPSynthase_CS"/>
</dbReference>
<comment type="caution">
    <text evidence="10">The sequence shown here is derived from an EMBL/GenBank/DDBJ whole genome shotgun (WGS) entry which is preliminary data.</text>
</comment>
<dbReference type="GO" id="GO:0004640">
    <property type="term" value="F:phosphoribosylanthranilate isomerase activity"/>
    <property type="evidence" value="ECO:0007669"/>
    <property type="project" value="TreeGrafter"/>
</dbReference>
<dbReference type="SUPFAM" id="SSF51366">
    <property type="entry name" value="Ribulose-phoshate binding barrel"/>
    <property type="match status" value="1"/>
</dbReference>
<dbReference type="CDD" id="cd00331">
    <property type="entry name" value="IGPS"/>
    <property type="match status" value="1"/>
</dbReference>
<dbReference type="PANTHER" id="PTHR22854">
    <property type="entry name" value="TRYPTOPHAN BIOSYNTHESIS PROTEIN"/>
    <property type="match status" value="1"/>
</dbReference>
<dbReference type="InterPro" id="IPR013785">
    <property type="entry name" value="Aldolase_TIM"/>
</dbReference>
<dbReference type="Proteomes" id="UP001302316">
    <property type="component" value="Unassembled WGS sequence"/>
</dbReference>
<dbReference type="Pfam" id="PF00218">
    <property type="entry name" value="IGPS"/>
    <property type="match status" value="1"/>
</dbReference>
<gene>
    <name evidence="8 10" type="primary">trpC</name>
    <name evidence="10" type="ORF">VCB98_12070</name>
</gene>
<dbReference type="PROSITE" id="PS00614">
    <property type="entry name" value="IGPS"/>
    <property type="match status" value="1"/>
</dbReference>
<evidence type="ECO:0000256" key="6">
    <source>
        <dbReference type="ARBA" id="ARBA00023141"/>
    </source>
</evidence>
<keyword evidence="7 8" id="KW-0456">Lyase</keyword>
<dbReference type="EC" id="4.1.1.48" evidence="8"/>
<dbReference type="Gene3D" id="3.20.20.70">
    <property type="entry name" value="Aldolase class I"/>
    <property type="match status" value="1"/>
</dbReference>
<comment type="similarity">
    <text evidence="8">Belongs to the TrpC family.</text>
</comment>
<keyword evidence="6 8" id="KW-0057">Aromatic amino acid biosynthesis</keyword>
<keyword evidence="11" id="KW-1185">Reference proteome</keyword>
<dbReference type="InterPro" id="IPR045186">
    <property type="entry name" value="Indole-3-glycerol_P_synth"/>
</dbReference>
<evidence type="ECO:0000256" key="5">
    <source>
        <dbReference type="ARBA" id="ARBA00022822"/>
    </source>
</evidence>
<name>A0AAP6JGG5_9GAMM</name>
<keyword evidence="3 8" id="KW-0028">Amino-acid biosynthesis</keyword>
<evidence type="ECO:0000256" key="8">
    <source>
        <dbReference type="HAMAP-Rule" id="MF_00134"/>
    </source>
</evidence>
<evidence type="ECO:0000256" key="1">
    <source>
        <dbReference type="ARBA" id="ARBA00001633"/>
    </source>
</evidence>
<dbReference type="InterPro" id="IPR013798">
    <property type="entry name" value="Indole-3-glycerol_P_synth_dom"/>
</dbReference>
<evidence type="ECO:0000256" key="3">
    <source>
        <dbReference type="ARBA" id="ARBA00022605"/>
    </source>
</evidence>
<keyword evidence="4 8" id="KW-0210">Decarboxylase</keyword>
<dbReference type="PANTHER" id="PTHR22854:SF2">
    <property type="entry name" value="INDOLE-3-GLYCEROL-PHOSPHATE SYNTHASE"/>
    <property type="match status" value="1"/>
</dbReference>
<dbReference type="AlphaFoldDB" id="A0AAP6JGG5"/>
<dbReference type="FunFam" id="3.20.20.70:FF:000024">
    <property type="entry name" value="Indole-3-glycerol phosphate synthase"/>
    <property type="match status" value="1"/>
</dbReference>
<dbReference type="HAMAP" id="MF_00134_B">
    <property type="entry name" value="IGPS_B"/>
    <property type="match status" value="1"/>
</dbReference>
<organism evidence="10 11">
    <name type="scientific">Natronospira elongata</name>
    <dbReference type="NCBI Taxonomy" id="3110268"/>
    <lineage>
        <taxon>Bacteria</taxon>
        <taxon>Pseudomonadati</taxon>
        <taxon>Pseudomonadota</taxon>
        <taxon>Gammaproteobacteria</taxon>
        <taxon>Natronospirales</taxon>
        <taxon>Natronospiraceae</taxon>
        <taxon>Natronospira</taxon>
    </lineage>
</organism>
<dbReference type="GO" id="GO:0000162">
    <property type="term" value="P:L-tryptophan biosynthetic process"/>
    <property type="evidence" value="ECO:0007669"/>
    <property type="project" value="UniProtKB-UniRule"/>
</dbReference>
<dbReference type="RefSeq" id="WP_346052880.1">
    <property type="nucleotide sequence ID" value="NZ_JAYGII010000039.1"/>
</dbReference>
<evidence type="ECO:0000256" key="2">
    <source>
        <dbReference type="ARBA" id="ARBA00004696"/>
    </source>
</evidence>
<dbReference type="NCBIfam" id="NF001373">
    <property type="entry name" value="PRK00278.1-6"/>
    <property type="match status" value="1"/>
</dbReference>
<evidence type="ECO:0000313" key="10">
    <source>
        <dbReference type="EMBL" id="MEA5446555.1"/>
    </source>
</evidence>
<keyword evidence="5 8" id="KW-0822">Tryptophan biosynthesis</keyword>